<evidence type="ECO:0000259" key="2">
    <source>
        <dbReference type="Pfam" id="PF18454"/>
    </source>
</evidence>
<feature type="domain" description="Minor tail protein gp31 C-terminal" evidence="3">
    <location>
        <begin position="241"/>
        <end position="266"/>
    </location>
</feature>
<organism evidence="4">
    <name type="scientific">Siphoviridae sp. ctmva1</name>
    <dbReference type="NCBI Taxonomy" id="2825656"/>
    <lineage>
        <taxon>Viruses</taxon>
        <taxon>Duplodnaviria</taxon>
        <taxon>Heunggongvirae</taxon>
        <taxon>Uroviricota</taxon>
        <taxon>Caudoviricetes</taxon>
    </lineage>
</organism>
<feature type="region of interest" description="Disordered" evidence="1">
    <location>
        <begin position="54"/>
        <end position="73"/>
    </location>
</feature>
<dbReference type="Pfam" id="PF24243">
    <property type="entry name" value="Phage_tail_C"/>
    <property type="match status" value="1"/>
</dbReference>
<dbReference type="SUPFAM" id="SSF69349">
    <property type="entry name" value="Phage fibre proteins"/>
    <property type="match status" value="1"/>
</dbReference>
<proteinExistence type="predicted"/>
<feature type="region of interest" description="Disordered" evidence="1">
    <location>
        <begin position="194"/>
        <end position="228"/>
    </location>
</feature>
<evidence type="ECO:0000313" key="4">
    <source>
        <dbReference type="EMBL" id="DAG03210.1"/>
    </source>
</evidence>
<dbReference type="Gene3D" id="1.20.5.320">
    <property type="entry name" value="6-Phosphogluconate Dehydrogenase, domain 3"/>
    <property type="match status" value="2"/>
</dbReference>
<evidence type="ECO:0000256" key="1">
    <source>
        <dbReference type="SAM" id="MobiDB-lite"/>
    </source>
</evidence>
<protein>
    <submittedName>
        <fullName evidence="4">Hyaluronidase</fullName>
    </submittedName>
</protein>
<name>A0A8S5V8W3_9CAUD</name>
<feature type="compositionally biased region" description="Low complexity" evidence="1">
    <location>
        <begin position="204"/>
        <end position="225"/>
    </location>
</feature>
<dbReference type="InterPro" id="IPR041352">
    <property type="entry name" value="Mtd_N"/>
</dbReference>
<dbReference type="Pfam" id="PF18454">
    <property type="entry name" value="Mtd_N"/>
    <property type="match status" value="1"/>
</dbReference>
<feature type="domain" description="Major tropism determinant N-terminal" evidence="2">
    <location>
        <begin position="9"/>
        <end position="46"/>
    </location>
</feature>
<reference evidence="4" key="1">
    <citation type="journal article" date="2021" name="Proc. Natl. Acad. Sci. U.S.A.">
        <title>A Catalog of Tens of Thousands of Viruses from Human Metagenomes Reveals Hidden Associations with Chronic Diseases.</title>
        <authorList>
            <person name="Tisza M.J."/>
            <person name="Buck C.B."/>
        </authorList>
    </citation>
    <scope>NUCLEOTIDE SEQUENCE</scope>
    <source>
        <strain evidence="4">Ctmva1</strain>
    </source>
</reference>
<dbReference type="EMBL" id="BK016225">
    <property type="protein sequence ID" value="DAG03210.1"/>
    <property type="molecule type" value="Genomic_DNA"/>
</dbReference>
<dbReference type="InterPro" id="IPR056923">
    <property type="entry name" value="Minor_tail_gp31_C"/>
</dbReference>
<accession>A0A8S5V8W3</accession>
<evidence type="ECO:0000259" key="3">
    <source>
        <dbReference type="Pfam" id="PF24243"/>
    </source>
</evidence>
<sequence>MTETIPVRVQHKRMSARDWASSTLVLLDGELGVESDTGKVKVGNGRDRFSALQYLTGPKGDRGETGPVGPKGADGVVRFEGSAAERALAEYAKKSETPVYRIAKGDIYGANIGSVATVKTTDIMNPDGIKVGDIVEDLWTSDSTVDYEFWKVTAVNGTNITVQKIGKRTFVISYNDTDVKRRITALEARPDFNSLTETQRNSLRGPAGPRGANGATGPAGPRGADGVPGQNIINQNGGQALKYWAGTRSQYDAISNKDANTIYDIYR</sequence>